<keyword evidence="2 8" id="KW-0813">Transport</keyword>
<comment type="caution">
    <text evidence="10">The sequence shown here is derived from an EMBL/GenBank/DDBJ whole genome shotgun (WGS) entry which is preliminary data.</text>
</comment>
<comment type="subcellular location">
    <subcellularLocation>
        <location evidence="1 8">Cell membrane</location>
        <topology evidence="1 8">Peripheral membrane protein</topology>
    </subcellularLocation>
</comment>
<dbReference type="InterPro" id="IPR003439">
    <property type="entry name" value="ABC_transporter-like_ATP-bd"/>
</dbReference>
<dbReference type="InterPro" id="IPR015856">
    <property type="entry name" value="ABC_transpr_CbiO/EcfA_su"/>
</dbReference>
<dbReference type="OrthoDB" id="9784332at2"/>
<keyword evidence="6" id="KW-1278">Translocase</keyword>
<dbReference type="InterPro" id="IPR003593">
    <property type="entry name" value="AAA+_ATPase"/>
</dbReference>
<dbReference type="AlphaFoldDB" id="A0A0M2NG20"/>
<evidence type="ECO:0000256" key="5">
    <source>
        <dbReference type="ARBA" id="ARBA00022840"/>
    </source>
</evidence>
<dbReference type="EMBL" id="LAYJ01000133">
    <property type="protein sequence ID" value="KKI49382.1"/>
    <property type="molecule type" value="Genomic_DNA"/>
</dbReference>
<dbReference type="PATRIC" id="fig|270498.16.peg.3053"/>
<proteinExistence type="inferred from homology"/>
<dbReference type="GO" id="GO:0005524">
    <property type="term" value="F:ATP binding"/>
    <property type="evidence" value="ECO:0007669"/>
    <property type="project" value="UniProtKB-UniRule"/>
</dbReference>
<dbReference type="Pfam" id="PF00005">
    <property type="entry name" value="ABC_tran"/>
    <property type="match status" value="1"/>
</dbReference>
<dbReference type="GO" id="GO:0042626">
    <property type="term" value="F:ATPase-coupled transmembrane transporter activity"/>
    <property type="evidence" value="ECO:0007669"/>
    <property type="project" value="TreeGrafter"/>
</dbReference>
<dbReference type="RefSeq" id="WP_046444737.1">
    <property type="nucleotide sequence ID" value="NZ_CAUERS010000058.1"/>
</dbReference>
<dbReference type="EC" id="7.-.-.-" evidence="8"/>
<dbReference type="Proteomes" id="UP000034076">
    <property type="component" value="Unassembled WGS sequence"/>
</dbReference>
<dbReference type="SUPFAM" id="SSF52540">
    <property type="entry name" value="P-loop containing nucleoside triphosphate hydrolases"/>
    <property type="match status" value="1"/>
</dbReference>
<feature type="domain" description="ABC transporter" evidence="9">
    <location>
        <begin position="3"/>
        <end position="244"/>
    </location>
</feature>
<keyword evidence="4 8" id="KW-0547">Nucleotide-binding</keyword>
<evidence type="ECO:0000256" key="6">
    <source>
        <dbReference type="ARBA" id="ARBA00022967"/>
    </source>
</evidence>
<keyword evidence="3 8" id="KW-1003">Cell membrane</keyword>
<dbReference type="InterPro" id="IPR030946">
    <property type="entry name" value="EcfA2"/>
</dbReference>
<keyword evidence="5 8" id="KW-0067">ATP-binding</keyword>
<accession>A0A0M2NG20</accession>
<keyword evidence="7 8" id="KW-0472">Membrane</keyword>
<dbReference type="FunFam" id="3.40.50.300:FF:000224">
    <property type="entry name" value="Energy-coupling factor transporter ATP-binding protein EcfA"/>
    <property type="match status" value="1"/>
</dbReference>
<evidence type="ECO:0000256" key="7">
    <source>
        <dbReference type="ARBA" id="ARBA00023136"/>
    </source>
</evidence>
<dbReference type="InterPro" id="IPR050095">
    <property type="entry name" value="ECF_ABC_transporter_ATP-bd"/>
</dbReference>
<gene>
    <name evidence="10" type="ORF">CHK_2960</name>
</gene>
<keyword evidence="11" id="KW-1185">Reference proteome</keyword>
<dbReference type="GO" id="GO:0016887">
    <property type="term" value="F:ATP hydrolysis activity"/>
    <property type="evidence" value="ECO:0007669"/>
    <property type="project" value="InterPro"/>
</dbReference>
<evidence type="ECO:0000313" key="10">
    <source>
        <dbReference type="EMBL" id="KKI49382.1"/>
    </source>
</evidence>
<comment type="similarity">
    <text evidence="8">Belongs to the ABC transporter superfamily. Energy-coupling factor EcfA family.</text>
</comment>
<dbReference type="SMART" id="SM00382">
    <property type="entry name" value="AAA"/>
    <property type="match status" value="1"/>
</dbReference>
<evidence type="ECO:0000259" key="9">
    <source>
        <dbReference type="PROSITE" id="PS50893"/>
    </source>
</evidence>
<evidence type="ECO:0000313" key="11">
    <source>
        <dbReference type="Proteomes" id="UP000034076"/>
    </source>
</evidence>
<protein>
    <recommendedName>
        <fullName evidence="8">Energy-coupling factor transporter ATP-binding protein EcfA2</fullName>
        <ecNumber evidence="8">7.-.-.-</ecNumber>
    </recommendedName>
</protein>
<dbReference type="PANTHER" id="PTHR43553:SF27">
    <property type="entry name" value="ENERGY-COUPLING FACTOR TRANSPORTER ATP-BINDING PROTEIN ECFA2"/>
    <property type="match status" value="1"/>
</dbReference>
<dbReference type="PANTHER" id="PTHR43553">
    <property type="entry name" value="HEAVY METAL TRANSPORTER"/>
    <property type="match status" value="1"/>
</dbReference>
<evidence type="ECO:0000256" key="4">
    <source>
        <dbReference type="ARBA" id="ARBA00022741"/>
    </source>
</evidence>
<dbReference type="PROSITE" id="PS00211">
    <property type="entry name" value="ABC_TRANSPORTER_1"/>
    <property type="match status" value="1"/>
</dbReference>
<evidence type="ECO:0000256" key="8">
    <source>
        <dbReference type="RuleBase" id="RU365104"/>
    </source>
</evidence>
<comment type="subunit">
    <text evidence="8">Forms a stable energy-coupling factor (ECF) transporter complex composed of 2 membrane-embedded substrate-binding proteins (S component), 2 ATP-binding proteins (A component) and 2 transmembrane proteins (T component).</text>
</comment>
<evidence type="ECO:0000256" key="3">
    <source>
        <dbReference type="ARBA" id="ARBA00022475"/>
    </source>
</evidence>
<comment type="function">
    <text evidence="8">ATP-binding (A) component of a common energy-coupling factor (ECF) ABC-transporter complex.</text>
</comment>
<dbReference type="STRING" id="270498.CHK_2960"/>
<sequence length="286" mass="31563">MPLVIKDLNYYYMTGTPFEVHALKGINLRVEDGEFVGIIGHTGCGKSTLTQQIAGLLKPTSGTVEINGEDINASGYDRKKLRRTVGVVFQYPEYQLFEENVGKDVAFGPTKVGMSEDEVNQSVDDALRLVGFEPEQIKESSPFDLSGGQKRKVAIAGVLAMKPGILILDEPIAGLDPVGREQFMELIKRLNNEGTTILMISHNMDGLCDYASRIIAMEHGEIYADGTPKEVFSDLDRLREIGLGASEARTAAYLLKQRGWNAPDDIIKKDELVSYIMNHYKEGGKC</sequence>
<dbReference type="InterPro" id="IPR027417">
    <property type="entry name" value="P-loop_NTPase"/>
</dbReference>
<dbReference type="NCBIfam" id="TIGR04521">
    <property type="entry name" value="ECF_ATPase_2"/>
    <property type="match status" value="1"/>
</dbReference>
<evidence type="ECO:0000256" key="2">
    <source>
        <dbReference type="ARBA" id="ARBA00022448"/>
    </source>
</evidence>
<dbReference type="CDD" id="cd03225">
    <property type="entry name" value="ABC_cobalt_CbiO_domain1"/>
    <property type="match status" value="1"/>
</dbReference>
<reference evidence="10 11" key="1">
    <citation type="submission" date="2015-04" db="EMBL/GenBank/DDBJ databases">
        <title>Draft genome sequence of bacteremic isolate Catabacter hongkongensis type strain HKU16T.</title>
        <authorList>
            <person name="Lau S.K."/>
            <person name="Teng J.L."/>
            <person name="Huang Y."/>
            <person name="Curreem S.O."/>
            <person name="Tsui S.K."/>
            <person name="Woo P.C."/>
        </authorList>
    </citation>
    <scope>NUCLEOTIDE SEQUENCE [LARGE SCALE GENOMIC DNA]</scope>
    <source>
        <strain evidence="10 11">HKU16</strain>
    </source>
</reference>
<dbReference type="Gene3D" id="3.40.50.300">
    <property type="entry name" value="P-loop containing nucleotide triphosphate hydrolases"/>
    <property type="match status" value="1"/>
</dbReference>
<evidence type="ECO:0000256" key="1">
    <source>
        <dbReference type="ARBA" id="ARBA00004202"/>
    </source>
</evidence>
<organism evidence="10 11">
    <name type="scientific">Christensenella hongkongensis</name>
    <dbReference type="NCBI Taxonomy" id="270498"/>
    <lineage>
        <taxon>Bacteria</taxon>
        <taxon>Bacillati</taxon>
        <taxon>Bacillota</taxon>
        <taxon>Clostridia</taxon>
        <taxon>Christensenellales</taxon>
        <taxon>Christensenellaceae</taxon>
        <taxon>Christensenella</taxon>
    </lineage>
</organism>
<dbReference type="InterPro" id="IPR017871">
    <property type="entry name" value="ABC_transporter-like_CS"/>
</dbReference>
<dbReference type="PROSITE" id="PS50893">
    <property type="entry name" value="ABC_TRANSPORTER_2"/>
    <property type="match status" value="1"/>
</dbReference>
<dbReference type="GO" id="GO:0043190">
    <property type="term" value="C:ATP-binding cassette (ABC) transporter complex"/>
    <property type="evidence" value="ECO:0007669"/>
    <property type="project" value="TreeGrafter"/>
</dbReference>
<name>A0A0M2NG20_9FIRM</name>